<organism evidence="3 4">
    <name type="scientific">Mytilus edulis</name>
    <name type="common">Blue mussel</name>
    <dbReference type="NCBI Taxonomy" id="6550"/>
    <lineage>
        <taxon>Eukaryota</taxon>
        <taxon>Metazoa</taxon>
        <taxon>Spiralia</taxon>
        <taxon>Lophotrochozoa</taxon>
        <taxon>Mollusca</taxon>
        <taxon>Bivalvia</taxon>
        <taxon>Autobranchia</taxon>
        <taxon>Pteriomorphia</taxon>
        <taxon>Mytilida</taxon>
        <taxon>Mytiloidea</taxon>
        <taxon>Mytilidae</taxon>
        <taxon>Mytilinae</taxon>
        <taxon>Mytilus</taxon>
    </lineage>
</organism>
<feature type="transmembrane region" description="Helical" evidence="2">
    <location>
        <begin position="172"/>
        <end position="193"/>
    </location>
</feature>
<keyword evidence="2" id="KW-1133">Transmembrane helix</keyword>
<dbReference type="OrthoDB" id="10464891at2759"/>
<evidence type="ECO:0000256" key="1">
    <source>
        <dbReference type="SAM" id="Coils"/>
    </source>
</evidence>
<gene>
    <name evidence="3" type="ORF">MEDL_11725</name>
</gene>
<accession>A0A8S3QMW4</accession>
<dbReference type="Proteomes" id="UP000683360">
    <property type="component" value="Unassembled WGS sequence"/>
</dbReference>
<keyword evidence="1" id="KW-0175">Coiled coil</keyword>
<evidence type="ECO:0000313" key="4">
    <source>
        <dbReference type="Proteomes" id="UP000683360"/>
    </source>
</evidence>
<dbReference type="AlphaFoldDB" id="A0A8S3QMW4"/>
<evidence type="ECO:0000256" key="2">
    <source>
        <dbReference type="SAM" id="Phobius"/>
    </source>
</evidence>
<evidence type="ECO:0000313" key="3">
    <source>
        <dbReference type="EMBL" id="CAG2196879.1"/>
    </source>
</evidence>
<comment type="caution">
    <text evidence="3">The sequence shown here is derived from an EMBL/GenBank/DDBJ whole genome shotgun (WGS) entry which is preliminary data.</text>
</comment>
<keyword evidence="4" id="KW-1185">Reference proteome</keyword>
<keyword evidence="2" id="KW-0812">Transmembrane</keyword>
<feature type="coiled-coil region" evidence="1">
    <location>
        <begin position="17"/>
        <end position="65"/>
    </location>
</feature>
<name>A0A8S3QMW4_MYTED</name>
<dbReference type="EMBL" id="CAJPWZ010000580">
    <property type="protein sequence ID" value="CAG2196879.1"/>
    <property type="molecule type" value="Genomic_DNA"/>
</dbReference>
<sequence length="226" mass="25760">MDLNKLKSIRKANRSVVTRHLRKIDDLKNEAELARVDLLATFESVEQKKKLLEDLNQQIISAIDTEDIEKEILNTDEYTLDLETKLKHLRLFIQSLDNSNNHTNQQSTSSYQTLNYEAPPFIPTSCIENQQQSFIAPSLSTPSFTGVTSTTTTQSNTTIKPTQSWCSNGCTWFILTLVGVVVILICLICLCCYKKRSKDRGRRHDKDENVTFSSKTAEKQKRVLIS</sequence>
<keyword evidence="2" id="KW-0472">Membrane</keyword>
<protein>
    <submittedName>
        <fullName evidence="3">Uncharacterized protein</fullName>
    </submittedName>
</protein>
<proteinExistence type="predicted"/>
<reference evidence="3" key="1">
    <citation type="submission" date="2021-03" db="EMBL/GenBank/DDBJ databases">
        <authorList>
            <person name="Bekaert M."/>
        </authorList>
    </citation>
    <scope>NUCLEOTIDE SEQUENCE</scope>
</reference>